<feature type="compositionally biased region" description="Basic and acidic residues" evidence="1">
    <location>
        <begin position="293"/>
        <end position="316"/>
    </location>
</feature>
<feature type="compositionally biased region" description="Basic and acidic residues" evidence="1">
    <location>
        <begin position="1546"/>
        <end position="1569"/>
    </location>
</feature>
<feature type="compositionally biased region" description="Polar residues" evidence="1">
    <location>
        <begin position="2045"/>
        <end position="2059"/>
    </location>
</feature>
<feature type="compositionally biased region" description="Basic and acidic residues" evidence="1">
    <location>
        <begin position="1215"/>
        <end position="1235"/>
    </location>
</feature>
<feature type="compositionally biased region" description="Basic and acidic residues" evidence="1">
    <location>
        <begin position="1375"/>
        <end position="1391"/>
    </location>
</feature>
<feature type="compositionally biased region" description="Polar residues" evidence="1">
    <location>
        <begin position="782"/>
        <end position="795"/>
    </location>
</feature>
<feature type="compositionally biased region" description="Basic and acidic residues" evidence="1">
    <location>
        <begin position="1188"/>
        <end position="1198"/>
    </location>
</feature>
<feature type="compositionally biased region" description="Basic and acidic residues" evidence="1">
    <location>
        <begin position="2350"/>
        <end position="2368"/>
    </location>
</feature>
<sequence>MQRGGSSFACASTQQRRHLSSRQLPASHTGEFSKHGALTGPSRNYFSSSPGASPGALARSSSKLCRRSSPPTAAVEAPSIRTPQPPSRVHSLNSGVHDVSHRGPACTRIPSRQHSSPSDSPKAAARAEGWEPRRQQQIVSATPALPTVSHSGTPSFEPLGRSKSRSKATEACYTISGDTSNCRHSTTSPSHHSRCHAPHRNHYHHHNFSRTPSPHRHHLKDSVPYRSPSSRYSLHRAHAPAYRSPSRAVSPPRSLIAQQRNVSSSERPRSRQQAYSSPLEKPLMPRRPGNEGGQDRPTEHRGQQHSQEKRTLDSGIRRQSPSSRAREQMPSRRATSRGNSPLPLQSRLRDGPGHGAIGEGGCFADSSNCPAPRMAHSSSAVVRKTERLPGELHPPRWQSCTGVSGSRSSSVLPCSRVPRHSRDTESSSPSRHTRIGRGRHSPAATPAYGLTSVCFSPCCQHREEKTAGGVRSPIVTPRLCRTGRYNEHHSGLPSKGQSSCRTLSRRCDVHIPFSRRAYSTHFNDPLTGMPRSHLEGWTHCPPAISPTAVAFSTTHGGTLSNCSPALSRQASSCASHPPVDCSFPCQHSTRLGCGRDTPTTEQSSSPEVPQSCYHGRFTCTTPRKECEPSAHIYRGLAASTSPSFSCDAFHRTKSAPPDFERDSLLCHKRNSDPTSSTTPPGRTAHRPLPCLASRHSSLPLPSLGALSHQDCHETVGPLGCERHPVISPSSVCPWRAPCSSLERESSCLSDNPHVSPCFDCSPRPLPLHQEPSSSIHRPRSLPPSTGRLSNQPSLNEEDINSTIEASMRNIAAVTSSAASASISNPSLRTERTCRSWYEGQRSSGRADEYSCLAGISCTGDVTSSRAARRSLHSGPTCSSDDCASQLPPERLRCDSWRCRHTTEPEELSGSGAFGCHSSCPPSPLTGSHYSMSEEEAIVAEVEKSERTRCHRRGDTDIQTETLLRSITTLPPLSLSKLKTSRTQVADRPACQTLLGESCSRARGSPSMLQTRCHEGFTAMGKDRRQLGSRTYLSARLQKLQESQLRHLQDQKPERKTAHLTRTLSSAAGGFKRNDDLHSGKYRHTPKKATFAPLRQPESVSSSSPRPDISRQLPHSQNSRALLTLERGAGFHSQSSTLRSRSEASICPSDSVCSADVRLPSSERKGRTTRREGGKQRRCQEAASSSSQRDLRQQREAGRVQETNEPSSVRASGGNSRRDHNKDRGAEELTRSHLPDRVNSSLSRRSQSRKSSVHRTNSSPSPTVSPAIPASSTVPPPIRLRIPSLSQRASSPHGRESLRRSASAACLESCGGSETLSTRRGMEKAPSGKNRESREVTRTPSPATRTSASPNIESVGSSLRVDEELAHVGRPHRGRSKEISTKGTDLHGRLDTPRGGGKGGGVGAESMASARQDDRVARKGVHRSRSNCLEAGEDKGNSSGRPSGSVGRMNSRDSRVRRDEPVSKGDRKERGHSDVLKRPGSARERGPEAARLGGELAAGEKCPRHMNSSRHTRHEKQKTEGVSRSPSKRQESPDKDRGHSKSTRSSPKLEDEEGKKKSEVKTHHGTEARGQRRPLSPSPSADGRPRHRDGDRESKHKHDRTERHGQRSLSPSPSRREEHKNERKSEKERHLSATPRESKREESEAEGRRKDKTDKVERSPSRSEKQPLSRKSSPSKQALKHSSSRRGGSAVERSPSKMGKEDREKTTRKESPGKHGAKDQSQKGGHSTRKAEHTKVAGHAERAPSSNRFTSLMAFPVTAHITMSHASPIFCPLSIVPQGKTRGILNDDGRPPIRSAANKSTPSSFCTSPRRGQNHTGLVPLRVSTSIRSSNRGGSFNLLCPPGVSAFTDEAIYGSCALDADIVEEVLAQAGLSGKLLCPLPHEEVVRGKQENSSGRTLSSNSEGMTTTGHCVPSSLPSCFSCGMLPDLSTAASSVSPFPPKHEKRGIPEVSTFIAADLDAVVGQLRRRASLDDDNDNQAKGNNVDCCGWLPGVECSGHKETSTLESSGKPALPLLATADNLLGPHEEPPHTDETIPLSEATGGGSSASVTADATQSQESRTCAPGSSPPRSPSNCVRSQSPRGRDRRASVFEDGEGDFRGSAPHLAPDHPEDPNEALPPVTACSPELPDDPSLHFLASFLSRESLQPSESQELSVGAPHLGASDWLSAADSRLLYSFSSMDVFQRTRSRVVSTDVLSDKVVKAEEGQERRRRPSGGCQSSAGLERVRSRPQEQSGVSETAEEEEEGVTEVPALQGDSQDIPLEMRKSNGVLTRGLSPVAESNLHISRDSEGGGDTKNEGDAAETGPDVNRLLGKRELLNDRTMEFTPPPARSSGKQGDRQLACGGTTGRRGVGDERREQDSSLDSRGDGEGMQDGYEKEDEPAGEKEYNRKAEGEECDGVTESKEDEVNQQDNNQAVQESASLPHLGLEAESGVRPDGMIFQRDSTSFLVSETPDTSMSVRSPTRQTGVMTEQFNKKKRADPAFRMVDELRKALKLDDADAFASRLADFRSSRLGSCNRFKREAQGKEASDGDKQKPSDSETGQTQVPQQPSDPGGSKERFSAMPQSGGSGIRVAARAAAEASAQIAEMLRAMKRMSESAKEAGQEDSEEDSGRKTAVTHEERDEHGHGFSALHLADEVLSQAPENRLTEDFYLDGEKSSEDLWLIQQTSGEAMRELDRALGTSGIPTQDWWASPSTPACRLCSPRPCNLSMSVADSISPQLPPPDFDPWAEGRAVPCLPDPSGPSIREHYDDSSPYSEPISRKGTTRNQSDKQHAEQVSHRGHDGLRCDGEQRQRHKENDAVEKPAGVEEHVSPTDQLNNHDLNRSAKTVQKAGPPPHQERDESSLTVPESVLTSEGSRRTFVSGVLRQPETLQQNETSHHKGCDTDGGHNQAAERETRPGEQPLSGASRVFLSSRSSSSATPSQNDKKSAEKSVDASEDDVGLQHLQEKEKDETVSPKEKSATSQMRLQKTTERGESRSTKKALERADLPVTKGPPSNMAPSLRSCTAPRALHISLVEDLPTGNGVPRTAESEAAAAAVEEEENKASEDFPHVEVPLKHPLPSLRDRDMQAGTDSSVSKTSRIAFCSSPVRRVPRSALSPPSPSPETHEGQRQSPTPYGCSVSPTGSEFTFGTNSPLQETRDHGEITVRDTSLSQASIGPVAAAQMSEHTAEPLSFVEKKQDDVLKASLNAKEMSTFTEQHPPRQRRSQLQLGREGPTSSNCRITTDSEEDTAGIPARTTKQIPSQSNSGDPGGAKEDTTRSSFRIFTRTEIRKAAVEDECSPAESAHQRIKKGERKVVTQLGADRKQGEKLVLRFGSDFCSWEEEEEGNECCPSQTGRVRHCAVQTTEASGELCDSGALFSSSAVLHSPPVSCSPSSLAQEHEMGPAVASDMDDHFEENDSGGNFSGLIHSYDAFSACTTSAQKDQALATESVASSNLFRRRSSCQPLRVEGKMRRRATSSSSEDDLPRKVGNRCARGAKEALLLGEKQHDAGEDRRVREKQSLMSPSSFNTGRVSSSIKLEKDDQWSQGSKNDLRRPPLTPLRNLPELLSRQYAMQTRGFARKQIQDTHRVPSPSEKEEFTVEEKEAREKRFVSYSGRETTACLRNSVGTEEAGQPTEEQGEYRDSTVSVYGAHSALESPKTSVVNNSATAIPRSSSSELGRCSGDDTAAALQVTREACAEYRDAQGGEATRQAEALLPKPLLCSCPALHSPPGHNPCRQPQATPAREVEGAMVLAKYPLTYRIQSPQKCTKEKLDGFSATFRVVKVASTRTASTFQQARTLHAIPGRILTDPSSGVIHGTLQQSPERPEGPTVAEKWRLEVPKVPMGGECPSISTGGRPVVWTAPQILRVPPSPQVPPSLAASGFCNLSAVYCLKTKTSPHSNQIAYPVSLLPEKPQSVQPFPSCRLQGQGETPFN</sequence>
<feature type="compositionally biased region" description="Basic and acidic residues" evidence="1">
    <location>
        <begin position="2878"/>
        <end position="2900"/>
    </location>
</feature>
<feature type="compositionally biased region" description="Polar residues" evidence="1">
    <location>
        <begin position="3073"/>
        <end position="3082"/>
    </location>
</feature>
<feature type="compositionally biased region" description="Polar residues" evidence="1">
    <location>
        <begin position="3113"/>
        <end position="3139"/>
    </location>
</feature>
<reference evidence="2 3" key="1">
    <citation type="journal article" date="2017" name="Int. J. Parasitol.">
        <title>The genome of the protozoan parasite Cystoisospora suis and a reverse vaccinology approach to identify vaccine candidates.</title>
        <authorList>
            <person name="Palmieri N."/>
            <person name="Shrestha A."/>
            <person name="Ruttkowski B."/>
            <person name="Beck T."/>
            <person name="Vogl C."/>
            <person name="Tomley F."/>
            <person name="Blake D.P."/>
            <person name="Joachim A."/>
        </authorList>
    </citation>
    <scope>NUCLEOTIDE SEQUENCE [LARGE SCALE GENOMIC DNA]</scope>
    <source>
        <strain evidence="2 3">Wien I</strain>
    </source>
</reference>
<feature type="region of interest" description="Disordered" evidence="1">
    <location>
        <begin position="2019"/>
        <end position="2127"/>
    </location>
</feature>
<feature type="compositionally biased region" description="Basic and acidic residues" evidence="1">
    <location>
        <begin position="2971"/>
        <end position="2989"/>
    </location>
</feature>
<feature type="region of interest" description="Disordered" evidence="1">
    <location>
        <begin position="2450"/>
        <end position="2475"/>
    </location>
</feature>
<feature type="compositionally biased region" description="Basic and acidic residues" evidence="1">
    <location>
        <begin position="2519"/>
        <end position="2538"/>
    </location>
</feature>
<feature type="compositionally biased region" description="Basic and acidic residues" evidence="1">
    <location>
        <begin position="2947"/>
        <end position="2962"/>
    </location>
</feature>
<dbReference type="GeneID" id="94423669"/>
<feature type="compositionally biased region" description="Gly residues" evidence="1">
    <location>
        <begin position="1393"/>
        <end position="1402"/>
    </location>
</feature>
<feature type="compositionally biased region" description="Polar residues" evidence="1">
    <location>
        <begin position="256"/>
        <end position="276"/>
    </location>
</feature>
<feature type="compositionally biased region" description="Basic and acidic residues" evidence="1">
    <location>
        <begin position="1728"/>
        <end position="1741"/>
    </location>
</feature>
<feature type="compositionally biased region" description="Polar residues" evidence="1">
    <location>
        <begin position="3505"/>
        <end position="3521"/>
    </location>
</feature>
<feature type="region of interest" description="Disordered" evidence="1">
    <location>
        <begin position="1045"/>
        <end position="1116"/>
    </location>
</feature>
<feature type="compositionally biased region" description="Basic and acidic residues" evidence="1">
    <location>
        <begin position="1613"/>
        <end position="1666"/>
    </location>
</feature>
<gene>
    <name evidence="2" type="ORF">CSUI_000224</name>
</gene>
<evidence type="ECO:0000313" key="2">
    <source>
        <dbReference type="EMBL" id="PHJ25923.1"/>
    </source>
</evidence>
<dbReference type="VEuPathDB" id="ToxoDB:CSUI_000224"/>
<feature type="region of interest" description="Disordered" evidence="1">
    <location>
        <begin position="1782"/>
        <end position="1818"/>
    </location>
</feature>
<feature type="compositionally biased region" description="Basic and acidic residues" evidence="1">
    <location>
        <begin position="2594"/>
        <end position="2603"/>
    </location>
</feature>
<feature type="compositionally biased region" description="Polar residues" evidence="1">
    <location>
        <begin position="2071"/>
        <end position="2080"/>
    </location>
</feature>
<feature type="compositionally biased region" description="Polar residues" evidence="1">
    <location>
        <begin position="3240"/>
        <end position="3251"/>
    </location>
</feature>
<name>A0A2C6LHV2_9APIC</name>
<feature type="region of interest" description="Disordered" evidence="1">
    <location>
        <begin position="2711"/>
        <end position="3005"/>
    </location>
</feature>
<feature type="region of interest" description="Disordered" evidence="1">
    <location>
        <begin position="1131"/>
        <end position="1744"/>
    </location>
</feature>
<feature type="compositionally biased region" description="Basic residues" evidence="1">
    <location>
        <begin position="191"/>
        <end position="219"/>
    </location>
</feature>
<feature type="compositionally biased region" description="Basic and acidic residues" evidence="1">
    <location>
        <begin position="3140"/>
        <end position="3149"/>
    </location>
</feature>
<feature type="compositionally biased region" description="Basic and acidic residues" evidence="1">
    <location>
        <begin position="2312"/>
        <end position="2322"/>
    </location>
</feature>
<feature type="compositionally biased region" description="Low complexity" evidence="1">
    <location>
        <begin position="3088"/>
        <end position="3100"/>
    </location>
</feature>
<feature type="compositionally biased region" description="Polar residues" evidence="1">
    <location>
        <begin position="2845"/>
        <end position="2856"/>
    </location>
</feature>
<feature type="compositionally biased region" description="Low complexity" evidence="1">
    <location>
        <begin position="2906"/>
        <end position="2924"/>
    </location>
</feature>
<organism evidence="2 3">
    <name type="scientific">Cystoisospora suis</name>
    <dbReference type="NCBI Taxonomy" id="483139"/>
    <lineage>
        <taxon>Eukaryota</taxon>
        <taxon>Sar</taxon>
        <taxon>Alveolata</taxon>
        <taxon>Apicomplexa</taxon>
        <taxon>Conoidasida</taxon>
        <taxon>Coccidia</taxon>
        <taxon>Eucoccidiorida</taxon>
        <taxon>Eimeriorina</taxon>
        <taxon>Sarcocystidae</taxon>
        <taxon>Cystoisospora</taxon>
    </lineage>
</organism>
<feature type="compositionally biased region" description="Low complexity" evidence="1">
    <location>
        <begin position="1092"/>
        <end position="1110"/>
    </location>
</feature>
<feature type="region of interest" description="Disordered" evidence="1">
    <location>
        <begin position="3487"/>
        <end position="3545"/>
    </location>
</feature>
<feature type="compositionally biased region" description="Basic and acidic residues" evidence="1">
    <location>
        <begin position="1527"/>
        <end position="1538"/>
    </location>
</feature>
<keyword evidence="3" id="KW-1185">Reference proteome</keyword>
<feature type="region of interest" description="Disordered" evidence="1">
    <location>
        <begin position="3447"/>
        <end position="3475"/>
    </location>
</feature>
<feature type="region of interest" description="Disordered" evidence="1">
    <location>
        <begin position="1"/>
        <end position="359"/>
    </location>
</feature>
<feature type="compositionally biased region" description="Basic and acidic residues" evidence="1">
    <location>
        <begin position="1587"/>
        <end position="1604"/>
    </location>
</feature>
<accession>A0A2C6LHV2</accession>
<feature type="region of interest" description="Disordered" evidence="1">
    <location>
        <begin position="664"/>
        <end position="689"/>
    </location>
</feature>
<feature type="compositionally biased region" description="Basic and acidic residues" evidence="1">
    <location>
        <begin position="2610"/>
        <end position="2627"/>
    </location>
</feature>
<feature type="region of interest" description="Disordered" evidence="1">
    <location>
        <begin position="3019"/>
        <end position="3153"/>
    </location>
</feature>
<feature type="compositionally biased region" description="Basic and acidic residues" evidence="1">
    <location>
        <begin position="2023"/>
        <end position="2032"/>
    </location>
</feature>
<feature type="compositionally biased region" description="Polar residues" evidence="1">
    <location>
        <begin position="1890"/>
        <end position="1906"/>
    </location>
</feature>
<proteinExistence type="predicted"/>
<evidence type="ECO:0000313" key="3">
    <source>
        <dbReference type="Proteomes" id="UP000221165"/>
    </source>
</evidence>
<feature type="compositionally biased region" description="Basic and acidic residues" evidence="1">
    <location>
        <begin position="3489"/>
        <end position="3504"/>
    </location>
</feature>
<feature type="compositionally biased region" description="Low complexity" evidence="1">
    <location>
        <begin position="47"/>
        <end position="62"/>
    </location>
</feature>
<feature type="compositionally biased region" description="Polar residues" evidence="1">
    <location>
        <begin position="2450"/>
        <end position="2472"/>
    </location>
</feature>
<feature type="compositionally biased region" description="Basic and acidic residues" evidence="1">
    <location>
        <begin position="1449"/>
        <end position="1487"/>
    </location>
</feature>
<comment type="caution">
    <text evidence="2">The sequence shown here is derived from an EMBL/GenBank/DDBJ whole genome shotgun (WGS) entry which is preliminary data.</text>
</comment>
<feature type="compositionally biased region" description="Basic and acidic residues" evidence="1">
    <location>
        <begin position="3045"/>
        <end position="3058"/>
    </location>
</feature>
<feature type="compositionally biased region" description="Polar residues" evidence="1">
    <location>
        <begin position="2539"/>
        <end position="2551"/>
    </location>
</feature>
<feature type="compositionally biased region" description="Polar residues" evidence="1">
    <location>
        <begin position="110"/>
        <end position="119"/>
    </location>
</feature>
<feature type="compositionally biased region" description="Basic and acidic residues" evidence="1">
    <location>
        <begin position="2769"/>
        <end position="2813"/>
    </location>
</feature>
<dbReference type="RefSeq" id="XP_067927569.1">
    <property type="nucleotide sequence ID" value="XM_068060458.1"/>
</dbReference>
<dbReference type="Proteomes" id="UP000221165">
    <property type="component" value="Unassembled WGS sequence"/>
</dbReference>
<feature type="region of interest" description="Disordered" evidence="1">
    <location>
        <begin position="768"/>
        <end position="795"/>
    </location>
</feature>
<feature type="compositionally biased region" description="Polar residues" evidence="1">
    <location>
        <begin position="1337"/>
        <end position="1356"/>
    </location>
</feature>
<feature type="compositionally biased region" description="Basic and acidic residues" evidence="1">
    <location>
        <begin position="2380"/>
        <end position="2393"/>
    </location>
</feature>
<feature type="compositionally biased region" description="Low complexity" evidence="1">
    <location>
        <begin position="399"/>
        <end position="416"/>
    </location>
</feature>
<feature type="compositionally biased region" description="Low complexity" evidence="1">
    <location>
        <begin position="1488"/>
        <end position="1499"/>
    </location>
</feature>
<feature type="compositionally biased region" description="Basic and acidic residues" evidence="1">
    <location>
        <begin position="1045"/>
        <end position="1056"/>
    </location>
</feature>
<evidence type="ECO:0000256" key="1">
    <source>
        <dbReference type="SAM" id="MobiDB-lite"/>
    </source>
</evidence>
<protein>
    <submittedName>
        <fullName evidence="2">Uncharacterized protein</fullName>
    </submittedName>
</protein>
<feature type="compositionally biased region" description="Low complexity" evidence="1">
    <location>
        <begin position="239"/>
        <end position="254"/>
    </location>
</feature>
<feature type="region of interest" description="Disordered" evidence="1">
    <location>
        <begin position="3195"/>
        <end position="3267"/>
    </location>
</feature>
<feature type="compositionally biased region" description="Polar residues" evidence="1">
    <location>
        <begin position="2409"/>
        <end position="2420"/>
    </location>
</feature>
<feature type="compositionally biased region" description="Basic and acidic residues" evidence="1">
    <location>
        <begin position="1160"/>
        <end position="1179"/>
    </location>
</feature>
<feature type="compositionally biased region" description="Polar residues" evidence="1">
    <location>
        <begin position="1796"/>
        <end position="1815"/>
    </location>
</feature>
<feature type="compositionally biased region" description="Polar residues" evidence="1">
    <location>
        <begin position="1200"/>
        <end position="1214"/>
    </location>
</feature>
<feature type="compositionally biased region" description="Basic and acidic residues" evidence="1">
    <location>
        <begin position="1693"/>
        <end position="1720"/>
    </location>
</feature>
<feature type="region of interest" description="Disordered" evidence="1">
    <location>
        <begin position="387"/>
        <end position="444"/>
    </location>
</feature>
<feature type="compositionally biased region" description="Basic and acidic residues" evidence="1">
    <location>
        <begin position="2284"/>
        <end position="2298"/>
    </location>
</feature>
<feature type="region of interest" description="Disordered" evidence="1">
    <location>
        <begin position="1886"/>
        <end position="1906"/>
    </location>
</feature>
<feature type="compositionally biased region" description="Basic residues" evidence="1">
    <location>
        <begin position="431"/>
        <end position="440"/>
    </location>
</feature>
<feature type="compositionally biased region" description="Polar residues" evidence="1">
    <location>
        <begin position="1253"/>
        <end position="1263"/>
    </location>
</feature>
<feature type="compositionally biased region" description="Low complexity" evidence="1">
    <location>
        <begin position="2571"/>
        <end position="2587"/>
    </location>
</feature>
<feature type="region of interest" description="Disordered" evidence="1">
    <location>
        <begin position="2513"/>
        <end position="2632"/>
    </location>
</feature>
<dbReference type="EMBL" id="MIGC01000100">
    <property type="protein sequence ID" value="PHJ25923.1"/>
    <property type="molecule type" value="Genomic_DNA"/>
</dbReference>
<feature type="compositionally biased region" description="Polar residues" evidence="1">
    <location>
        <begin position="2814"/>
        <end position="2829"/>
    </location>
</feature>
<feature type="compositionally biased region" description="Basic and acidic residues" evidence="1">
    <location>
        <begin position="2926"/>
        <end position="2936"/>
    </location>
</feature>
<feature type="region of interest" description="Disordered" evidence="1">
    <location>
        <begin position="2200"/>
        <end position="2436"/>
    </location>
</feature>
<feature type="compositionally biased region" description="Basic residues" evidence="1">
    <location>
        <begin position="1506"/>
        <end position="1515"/>
    </location>
</feature>